<feature type="region of interest" description="Disordered" evidence="1">
    <location>
        <begin position="165"/>
        <end position="196"/>
    </location>
</feature>
<organism evidence="2 3">
    <name type="scientific">Necator americanus</name>
    <name type="common">Human hookworm</name>
    <dbReference type="NCBI Taxonomy" id="51031"/>
    <lineage>
        <taxon>Eukaryota</taxon>
        <taxon>Metazoa</taxon>
        <taxon>Ecdysozoa</taxon>
        <taxon>Nematoda</taxon>
        <taxon>Chromadorea</taxon>
        <taxon>Rhabditida</taxon>
        <taxon>Rhabditina</taxon>
        <taxon>Rhabditomorpha</taxon>
        <taxon>Strongyloidea</taxon>
        <taxon>Ancylostomatidae</taxon>
        <taxon>Bunostominae</taxon>
        <taxon>Necator</taxon>
    </lineage>
</organism>
<gene>
    <name evidence="2" type="primary">Necator_chrIII.g10116</name>
    <name evidence="2" type="ORF">RB195_009351</name>
</gene>
<dbReference type="EMBL" id="JAVFWL010000003">
    <property type="protein sequence ID" value="KAK6741443.1"/>
    <property type="molecule type" value="Genomic_DNA"/>
</dbReference>
<feature type="compositionally biased region" description="Basic residues" evidence="1">
    <location>
        <begin position="171"/>
        <end position="181"/>
    </location>
</feature>
<evidence type="ECO:0000313" key="3">
    <source>
        <dbReference type="Proteomes" id="UP001303046"/>
    </source>
</evidence>
<protein>
    <submittedName>
        <fullName evidence="2">Uncharacterized protein</fullName>
    </submittedName>
</protein>
<keyword evidence="3" id="KW-1185">Reference proteome</keyword>
<evidence type="ECO:0000313" key="2">
    <source>
        <dbReference type="EMBL" id="KAK6741443.1"/>
    </source>
</evidence>
<accession>A0ABR1CUU4</accession>
<dbReference type="Proteomes" id="UP001303046">
    <property type="component" value="Unassembled WGS sequence"/>
</dbReference>
<feature type="compositionally biased region" description="Low complexity" evidence="1">
    <location>
        <begin position="89"/>
        <end position="122"/>
    </location>
</feature>
<proteinExistence type="predicted"/>
<sequence length="196" mass="21239">MNAATDDDDNGDVDDDDVVAMGTYERRVEMKNPMFDMTHSRDYEQRPLADALARTRCHSISLGPPPPPGLRARMRGPAQQRGLRKEKQAAATVAATVGGRQPAAAGAEQGGAAAEAAGAEAQPTANGHSRRAAGRPAGLPSRPRPAPPLLNDIAIDFSEIALFTKLDEGKQRKHKEKKKRGPQYVEKTRQFVPRKR</sequence>
<feature type="region of interest" description="Disordered" evidence="1">
    <location>
        <begin position="58"/>
        <end position="150"/>
    </location>
</feature>
<evidence type="ECO:0000256" key="1">
    <source>
        <dbReference type="SAM" id="MobiDB-lite"/>
    </source>
</evidence>
<name>A0ABR1CUU4_NECAM</name>
<reference evidence="2 3" key="1">
    <citation type="submission" date="2023-08" db="EMBL/GenBank/DDBJ databases">
        <title>A Necator americanus chromosomal reference genome.</title>
        <authorList>
            <person name="Ilik V."/>
            <person name="Petrzelkova K.J."/>
            <person name="Pardy F."/>
            <person name="Fuh T."/>
            <person name="Niatou-Singa F.S."/>
            <person name="Gouil Q."/>
            <person name="Baker L."/>
            <person name="Ritchie M.E."/>
            <person name="Jex A.R."/>
            <person name="Gazzola D."/>
            <person name="Li H."/>
            <person name="Toshio Fujiwara R."/>
            <person name="Zhan B."/>
            <person name="Aroian R.V."/>
            <person name="Pafco B."/>
            <person name="Schwarz E.M."/>
        </authorList>
    </citation>
    <scope>NUCLEOTIDE SEQUENCE [LARGE SCALE GENOMIC DNA]</scope>
    <source>
        <strain evidence="2 3">Aroian</strain>
        <tissue evidence="2">Whole animal</tissue>
    </source>
</reference>
<comment type="caution">
    <text evidence="2">The sequence shown here is derived from an EMBL/GenBank/DDBJ whole genome shotgun (WGS) entry which is preliminary data.</text>
</comment>